<organism evidence="9 10">
    <name type="scientific">Elysia chlorotica</name>
    <name type="common">Eastern emerald elysia</name>
    <name type="synonym">Sea slug</name>
    <dbReference type="NCBI Taxonomy" id="188477"/>
    <lineage>
        <taxon>Eukaryota</taxon>
        <taxon>Metazoa</taxon>
        <taxon>Spiralia</taxon>
        <taxon>Lophotrochozoa</taxon>
        <taxon>Mollusca</taxon>
        <taxon>Gastropoda</taxon>
        <taxon>Heterobranchia</taxon>
        <taxon>Euthyneura</taxon>
        <taxon>Panpulmonata</taxon>
        <taxon>Sacoglossa</taxon>
        <taxon>Placobranchoidea</taxon>
        <taxon>Plakobranchidae</taxon>
        <taxon>Elysia</taxon>
    </lineage>
</organism>
<feature type="compositionally biased region" description="Pro residues" evidence="5">
    <location>
        <begin position="1711"/>
        <end position="1738"/>
    </location>
</feature>
<feature type="compositionally biased region" description="Acidic residues" evidence="5">
    <location>
        <begin position="1755"/>
        <end position="1773"/>
    </location>
</feature>
<comment type="subcellular location">
    <subcellularLocation>
        <location evidence="1">Membrane</location>
        <topology evidence="1">Multi-pass membrane protein</topology>
    </subcellularLocation>
</comment>
<dbReference type="Proteomes" id="UP000271974">
    <property type="component" value="Unassembled WGS sequence"/>
</dbReference>
<gene>
    <name evidence="9" type="ORF">EGW08_005204</name>
</gene>
<feature type="transmembrane region" description="Helical" evidence="6">
    <location>
        <begin position="1030"/>
        <end position="1058"/>
    </location>
</feature>
<evidence type="ECO:0000313" key="9">
    <source>
        <dbReference type="EMBL" id="RUS87051.1"/>
    </source>
</evidence>
<evidence type="ECO:0000259" key="8">
    <source>
        <dbReference type="Pfam" id="PF08454"/>
    </source>
</evidence>
<feature type="transmembrane region" description="Helical" evidence="6">
    <location>
        <begin position="1147"/>
        <end position="1174"/>
    </location>
</feature>
<evidence type="ECO:0000256" key="3">
    <source>
        <dbReference type="ARBA" id="ARBA00022989"/>
    </source>
</evidence>
<feature type="region of interest" description="Disordered" evidence="5">
    <location>
        <begin position="1419"/>
        <end position="1444"/>
    </location>
</feature>
<feature type="region of interest" description="Disordered" evidence="5">
    <location>
        <begin position="1507"/>
        <end position="1569"/>
    </location>
</feature>
<evidence type="ECO:0008006" key="11">
    <source>
        <dbReference type="Google" id="ProtNLM"/>
    </source>
</evidence>
<evidence type="ECO:0000256" key="2">
    <source>
        <dbReference type="ARBA" id="ARBA00022692"/>
    </source>
</evidence>
<dbReference type="GO" id="GO:0005216">
    <property type="term" value="F:monoatomic ion channel activity"/>
    <property type="evidence" value="ECO:0007669"/>
    <property type="project" value="InterPro"/>
</dbReference>
<feature type="domain" description="RyR/IP3R Homology associated" evidence="8">
    <location>
        <begin position="573"/>
        <end position="665"/>
    </location>
</feature>
<evidence type="ECO:0000256" key="6">
    <source>
        <dbReference type="SAM" id="Phobius"/>
    </source>
</evidence>
<feature type="compositionally biased region" description="Pro residues" evidence="5">
    <location>
        <begin position="1534"/>
        <end position="1544"/>
    </location>
</feature>
<feature type="transmembrane region" description="Helical" evidence="6">
    <location>
        <begin position="893"/>
        <end position="913"/>
    </location>
</feature>
<evidence type="ECO:0000256" key="1">
    <source>
        <dbReference type="ARBA" id="ARBA00004141"/>
    </source>
</evidence>
<dbReference type="Pfam" id="PF08454">
    <property type="entry name" value="RIH_assoc"/>
    <property type="match status" value="1"/>
</dbReference>
<dbReference type="OrthoDB" id="300855at2759"/>
<dbReference type="EMBL" id="RQTK01000121">
    <property type="protein sequence ID" value="RUS87051.1"/>
    <property type="molecule type" value="Genomic_DNA"/>
</dbReference>
<dbReference type="InterPro" id="IPR013662">
    <property type="entry name" value="RIH_assoc-dom"/>
</dbReference>
<feature type="region of interest" description="Disordered" evidence="5">
    <location>
        <begin position="1582"/>
        <end position="1797"/>
    </location>
</feature>
<feature type="region of interest" description="Disordered" evidence="5">
    <location>
        <begin position="1463"/>
        <end position="1494"/>
    </location>
</feature>
<feature type="compositionally biased region" description="Low complexity" evidence="5">
    <location>
        <begin position="1588"/>
        <end position="1597"/>
    </location>
</feature>
<evidence type="ECO:0000259" key="7">
    <source>
        <dbReference type="Pfam" id="PF00520"/>
    </source>
</evidence>
<dbReference type="STRING" id="188477.A0A433TZP1"/>
<feature type="transmembrane region" description="Helical" evidence="6">
    <location>
        <begin position="956"/>
        <end position="978"/>
    </location>
</feature>
<dbReference type="InterPro" id="IPR015925">
    <property type="entry name" value="Ryanodine_IP3_receptor"/>
</dbReference>
<evidence type="ECO:0000256" key="5">
    <source>
        <dbReference type="SAM" id="MobiDB-lite"/>
    </source>
</evidence>
<feature type="domain" description="Ion transport" evidence="7">
    <location>
        <begin position="1026"/>
        <end position="1182"/>
    </location>
</feature>
<dbReference type="PANTHER" id="PTHR45816:SF4">
    <property type="entry name" value="RYR_IP3R HOMOLOGY ASSOCIATED DOMAIN-CONTAINING PROTEIN"/>
    <property type="match status" value="1"/>
</dbReference>
<feature type="compositionally biased region" description="Polar residues" evidence="5">
    <location>
        <begin position="1775"/>
        <end position="1786"/>
    </location>
</feature>
<feature type="compositionally biased region" description="Acidic residues" evidence="5">
    <location>
        <begin position="1426"/>
        <end position="1439"/>
    </location>
</feature>
<feature type="transmembrane region" description="Helical" evidence="6">
    <location>
        <begin position="1109"/>
        <end position="1127"/>
    </location>
</feature>
<feature type="transmembrane region" description="Helical" evidence="6">
    <location>
        <begin position="1078"/>
        <end position="1097"/>
    </location>
</feature>
<reference evidence="9 10" key="1">
    <citation type="submission" date="2019-01" db="EMBL/GenBank/DDBJ databases">
        <title>A draft genome assembly of the solar-powered sea slug Elysia chlorotica.</title>
        <authorList>
            <person name="Cai H."/>
            <person name="Li Q."/>
            <person name="Fang X."/>
            <person name="Li J."/>
            <person name="Curtis N.E."/>
            <person name="Altenburger A."/>
            <person name="Shibata T."/>
            <person name="Feng M."/>
            <person name="Maeda T."/>
            <person name="Schwartz J.A."/>
            <person name="Shigenobu S."/>
            <person name="Lundholm N."/>
            <person name="Nishiyama T."/>
            <person name="Yang H."/>
            <person name="Hasebe M."/>
            <person name="Li S."/>
            <person name="Pierce S.K."/>
            <person name="Wang J."/>
        </authorList>
    </citation>
    <scope>NUCLEOTIDE SEQUENCE [LARGE SCALE GENOMIC DNA]</scope>
    <source>
        <strain evidence="9">EC2010</strain>
        <tissue evidence="9">Whole organism of an adult</tissue>
    </source>
</reference>
<feature type="compositionally biased region" description="Low complexity" evidence="5">
    <location>
        <begin position="1630"/>
        <end position="1672"/>
    </location>
</feature>
<evidence type="ECO:0000256" key="4">
    <source>
        <dbReference type="ARBA" id="ARBA00023136"/>
    </source>
</evidence>
<keyword evidence="3 6" id="KW-1133">Transmembrane helix</keyword>
<dbReference type="Gene3D" id="1.10.287.70">
    <property type="match status" value="1"/>
</dbReference>
<comment type="caution">
    <text evidence="9">The sequence shown here is derived from an EMBL/GenBank/DDBJ whole genome shotgun (WGS) entry which is preliminary data.</text>
</comment>
<keyword evidence="2 6" id="KW-0812">Transmembrane</keyword>
<accession>A0A433TZP1</accession>
<dbReference type="GO" id="GO:0006816">
    <property type="term" value="P:calcium ion transport"/>
    <property type="evidence" value="ECO:0007669"/>
    <property type="project" value="InterPro"/>
</dbReference>
<keyword evidence="4 6" id="KW-0472">Membrane</keyword>
<sequence length="1797" mass="201044">MKYVMQTFKKSAYVLDQSQVERERILRNQSGPGHLTYFISLVELLATCAEGDNKFIESLCQTILPVEDILATLTQPDVDANLKRPFIKFLLWVYMKSSGGHLDTAASDLPHNRMIWDFIRRSTEELEEWSDFIGQNSGKLTAMLKTPPGISEVARGEDRKAAMHNKLFFLLDGALPFFQRFYSQLYSPDKRIYPDEVTTTERLAAMLVGLFDRLGPHLKNPGHLKNTVTALTTVLGASGMPKTLLVGVLEKITADMKLMDNFTAVRRGNMEYYSAEMDLNAKFRNFTRNCSGVHSGQNSVQAQLRIKSKREYNAAGSNEELPLGEEFQRLTRCFIDPQERKVTKRYQLASVLLEQLAISAAQCKLARRSQPTTEQLDVRCMQVLRALVHNEERRLPEDWALRMSETKIKKQIARVKDVQNAINQNNAILNVLPHLARRSDAIAREVLSLICIMLFNANGVVQESMLEYFLSTREEVFFMAVRDRMQVSTNSIKEKRSMVAQHEARKEEADSASAFPDSCHTLERQALQQIQVFEQKMKTEKLAGWDLQSATMSLTDAIDEGLKDILEYRDEGYIELVLKLLARICDGQHCGLQNYLREQPDNVKSFNIVGETAQFLNVVYTAINSTTVDLVIQLFSTLNEFCSGNQENRVVVYDMKAIDYINFILRAGDLADCSIEKIVELQQTIGSLIISLTEENGPVASQVAKEVKDALDKGAVYRCMTSCYEWLQTEKRDKSSTKGGYLKPARSIANFGESLLQGVVGKRKSALREQVVEVGFTFYLVLARMLDIDSNLTEGLKLTPENIKAFDYYSKNCLSIEIVKEDILQKVNFRVKNKSVLREEVKEKLKWNVDRTSPSNKIRDLMNWTRDIMSDISYQRKILDHPISKFFTKGWLLWNYGAILLSLAINIIMLVTWDSKAALEDCPKLDDSFDNASNICPGLYNPVPNIRKFPQDEYRLTMWVLGGVHNLLSLFVLITYFLSYHPRWPRKSEVTSSLMSMCGMSPRGGGALDETKPDNYQSKLNARLFSFTTVYYFMFLGMSIAGTYFHGYFFAFHLLNIVNNNQLLGGVIKAVTQNGMSLLWVAVLGFVMIYIYALIGFSLLRAYFDKSNYLYCSTLWQCTVTVLRYGLIGDMFEELKANPAGSSFSTFWPMVIYHVSFFIFITTIGLNIIFGIIVDTFSELRDLKWRAESDMKDTCFICSRNSYDFEHHGRGFDYHVRSEHNMWAYVYFIIHLDDVKESDYTALELYVAKLMKKENYEFIPLNRALCLSSVDLDATGSKIDELLHQVTNIAKKQRDEEAEKKRKAEKMKQRRWQERHRKLILGLDGSDAGVVSGDGGDFVSARVSRPSLARMSSFTWGNQQTARDQSAEGLLRRVPSLARRRFTTADATVADRRAGRQHDYLAVAPTPLAEQIRVASNQDLRRREESVDDLDSNTEDSDGCDTLGSMPYIGPRDVLEDTGTLHSGTALFHQPGPASTGPIAVTIPKSTPLPSFEPPNAVPFSVPFTTTPVASQSSAPSTSASTPSTAPVSGRELTPPPRTTPPITGPISSPHIGPFRVPSRGSVPVPVGSPAALEQSYPLPSTHIQNLPVSTGTTTTAPPYPPATQPSGISVLPAFIPQKQEASHGSPKITPAATTAMPSPPSFAVTSSQTPSSTSSSPALSSHTPPTPRSSSGAAFRKPTLRHLHKPSDLPPSPLPPLDTDQSTAEETLSLPPPNFPPPDPVVAPLTPHSPPSRPPPISVKQPSWIHTTSTSRDADDDASTDGDDEDDGDGDNDFNTPPMSPTHEQQGGPDSLVWRF</sequence>
<name>A0A433TZP1_ELYCH</name>
<dbReference type="PANTHER" id="PTHR45816">
    <property type="entry name" value="MIR DOMAIN-CONTAINING PROTEIN"/>
    <property type="match status" value="1"/>
</dbReference>
<protein>
    <recommendedName>
        <fullName evidence="11">RyR/IP3R Homology associated domain-containing protein</fullName>
    </recommendedName>
</protein>
<feature type="compositionally biased region" description="Low complexity" evidence="5">
    <location>
        <begin position="1507"/>
        <end position="1529"/>
    </location>
</feature>
<keyword evidence="10" id="KW-1185">Reference proteome</keyword>
<feature type="compositionally biased region" description="Low complexity" evidence="5">
    <location>
        <begin position="1545"/>
        <end position="1569"/>
    </location>
</feature>
<dbReference type="Pfam" id="PF00520">
    <property type="entry name" value="Ion_trans"/>
    <property type="match status" value="1"/>
</dbReference>
<dbReference type="InterPro" id="IPR005821">
    <property type="entry name" value="Ion_trans_dom"/>
</dbReference>
<proteinExistence type="predicted"/>
<evidence type="ECO:0000313" key="10">
    <source>
        <dbReference type="Proteomes" id="UP000271974"/>
    </source>
</evidence>
<dbReference type="GO" id="GO:0016020">
    <property type="term" value="C:membrane"/>
    <property type="evidence" value="ECO:0007669"/>
    <property type="project" value="UniProtKB-SubCell"/>
</dbReference>